<organism evidence="3 4">
    <name type="scientific">Craurococcus roseus</name>
    <dbReference type="NCBI Taxonomy" id="77585"/>
    <lineage>
        <taxon>Bacteria</taxon>
        <taxon>Pseudomonadati</taxon>
        <taxon>Pseudomonadota</taxon>
        <taxon>Alphaproteobacteria</taxon>
        <taxon>Acetobacterales</taxon>
        <taxon>Acetobacteraceae</taxon>
        <taxon>Craurococcus</taxon>
    </lineage>
</organism>
<dbReference type="Proteomes" id="UP001501588">
    <property type="component" value="Unassembled WGS sequence"/>
</dbReference>
<dbReference type="NCBIfam" id="NF005687">
    <property type="entry name" value="PRK07487.1"/>
    <property type="match status" value="1"/>
</dbReference>
<name>A0ABN1F943_9PROT</name>
<evidence type="ECO:0000313" key="3">
    <source>
        <dbReference type="EMBL" id="GAA0585071.1"/>
    </source>
</evidence>
<sequence length="475" mass="49667">MEEKATVRGSGTESWRWDAADIARAVRLGRVSAREVAEAALARQAEANPAINAVVLPLEREALEGAEAVDAARERGEALGPLAGVPVTTKINADQRGLPTSNGVVAFRNVVAAEDSPVVANLRRAGAVIIGRTNTPAFSWRWFTDNALHGRTLNPWNAGVTPGGSSGGASAAVAAGIGAVAHGNDIGGSVRYPAYACGVAGLRPSAGRIPSFNPSAAAERPLSGQVLSAQGPLARRVGDLRLALQAMAAPDPRDPWQAPVPLSGLPAPARPIRVALCADPAGGGVHPTVAEAVDRAGKALEAAGYAVEPAEPPNWAAVAEDWDAFINAEATVYMRAGFEQHADPAARGIFARSSARPLPAIEDYMRLLARRATHQRAWARWMAERPLLVIPCSNEPPFPQGLDETDFDRVFRAQSPLFPTVLLGLPSVAVPAGVVDGLPTGVQVVAPRWREDLALDAAEVIEAAWPMPTPIGPRG</sequence>
<dbReference type="InterPro" id="IPR036928">
    <property type="entry name" value="AS_sf"/>
</dbReference>
<dbReference type="Gene3D" id="3.90.1300.10">
    <property type="entry name" value="Amidase signature (AS) domain"/>
    <property type="match status" value="1"/>
</dbReference>
<gene>
    <name evidence="3" type="ORF">GCM10009416_24310</name>
</gene>
<dbReference type="Pfam" id="PF01425">
    <property type="entry name" value="Amidase"/>
    <property type="match status" value="1"/>
</dbReference>
<comment type="similarity">
    <text evidence="1">Belongs to the amidase family.</text>
</comment>
<reference evidence="3 4" key="1">
    <citation type="journal article" date="2019" name="Int. J. Syst. Evol. Microbiol.">
        <title>The Global Catalogue of Microorganisms (GCM) 10K type strain sequencing project: providing services to taxonomists for standard genome sequencing and annotation.</title>
        <authorList>
            <consortium name="The Broad Institute Genomics Platform"/>
            <consortium name="The Broad Institute Genome Sequencing Center for Infectious Disease"/>
            <person name="Wu L."/>
            <person name="Ma J."/>
        </authorList>
    </citation>
    <scope>NUCLEOTIDE SEQUENCE [LARGE SCALE GENOMIC DNA]</scope>
    <source>
        <strain evidence="3 4">JCM 9933</strain>
    </source>
</reference>
<dbReference type="PROSITE" id="PS00571">
    <property type="entry name" value="AMIDASES"/>
    <property type="match status" value="1"/>
</dbReference>
<dbReference type="PANTHER" id="PTHR11895:SF7">
    <property type="entry name" value="GLUTAMYL-TRNA(GLN) AMIDOTRANSFERASE SUBUNIT A, MITOCHONDRIAL"/>
    <property type="match status" value="1"/>
</dbReference>
<protein>
    <submittedName>
        <fullName evidence="3">Amidase family protein</fullName>
    </submittedName>
</protein>
<dbReference type="InterPro" id="IPR020556">
    <property type="entry name" value="Amidase_CS"/>
</dbReference>
<dbReference type="InterPro" id="IPR000120">
    <property type="entry name" value="Amidase"/>
</dbReference>
<evidence type="ECO:0000256" key="1">
    <source>
        <dbReference type="ARBA" id="ARBA00009199"/>
    </source>
</evidence>
<accession>A0ABN1F943</accession>
<proteinExistence type="inferred from homology"/>
<feature type="domain" description="Amidase" evidence="2">
    <location>
        <begin position="35"/>
        <end position="453"/>
    </location>
</feature>
<dbReference type="EMBL" id="BAAAFZ010000029">
    <property type="protein sequence ID" value="GAA0585071.1"/>
    <property type="molecule type" value="Genomic_DNA"/>
</dbReference>
<evidence type="ECO:0000313" key="4">
    <source>
        <dbReference type="Proteomes" id="UP001501588"/>
    </source>
</evidence>
<dbReference type="InterPro" id="IPR023631">
    <property type="entry name" value="Amidase_dom"/>
</dbReference>
<keyword evidence="4" id="KW-1185">Reference proteome</keyword>
<evidence type="ECO:0000259" key="2">
    <source>
        <dbReference type="Pfam" id="PF01425"/>
    </source>
</evidence>
<dbReference type="PANTHER" id="PTHR11895">
    <property type="entry name" value="TRANSAMIDASE"/>
    <property type="match status" value="1"/>
</dbReference>
<dbReference type="SUPFAM" id="SSF75304">
    <property type="entry name" value="Amidase signature (AS) enzymes"/>
    <property type="match status" value="1"/>
</dbReference>
<comment type="caution">
    <text evidence="3">The sequence shown here is derived from an EMBL/GenBank/DDBJ whole genome shotgun (WGS) entry which is preliminary data.</text>
</comment>